<dbReference type="PANTHER" id="PTHR12400">
    <property type="entry name" value="INOSITOL POLYPHOSPHATE KINASE"/>
    <property type="match status" value="1"/>
</dbReference>
<sequence length="437" mass="47973">MSPEPLRLPSQLDLELAPQTPLESQVGGHAGVMSDSSGSLVIKPARAREVAFYQLIASSGSQNPLSRLKPFVPVFYGTLRYEGHNLSPDFTDGNREGKEQVPESVVMENLSFDYTHPTILDVKLGKVLYDERAPPAKRARMEKTAESTTSGETGIRLTGGRTWHHPSQTYILTPKPYGKSISPDQLPQGIARIFPFPNDVISPVLFPPSTALTSATDPSTSPSDKIHSPSTPPTPISAVVLSSSQSDSQPPSPTYTNHAISVMNMSRVLEILLGHLDELISVLERLEARFVGMSLLIVYESDPDRLVTSLDRFEALQNKLAAKAIAKESLPPTPISPKQGWFDDGDEDDDEGEFDDEDSDDESDEDDDEDDGRVADEKRAKRCPPVTMRLIDFVHSRLAPGEGPDEGVLFGLSTFRTLLEERLEKARGMIDEISKHS</sequence>
<dbReference type="GO" id="GO:0005634">
    <property type="term" value="C:nucleus"/>
    <property type="evidence" value="ECO:0007669"/>
    <property type="project" value="TreeGrafter"/>
</dbReference>
<feature type="region of interest" description="Disordered" evidence="5">
    <location>
        <begin position="327"/>
        <end position="380"/>
    </location>
</feature>
<dbReference type="InterPro" id="IPR005522">
    <property type="entry name" value="IPK"/>
</dbReference>
<proteinExistence type="inferred from homology"/>
<dbReference type="VEuPathDB" id="FungiDB:TREMEDRAFT_34340"/>
<gene>
    <name evidence="6" type="ORF">M231_07495</name>
</gene>
<name>A0A4Q1BFK9_TREME</name>
<dbReference type="AlphaFoldDB" id="A0A4Q1BFK9"/>
<dbReference type="SUPFAM" id="SSF56104">
    <property type="entry name" value="SAICAR synthase-like"/>
    <property type="match status" value="1"/>
</dbReference>
<evidence type="ECO:0000256" key="5">
    <source>
        <dbReference type="SAM" id="MobiDB-lite"/>
    </source>
</evidence>
<evidence type="ECO:0000313" key="6">
    <source>
        <dbReference type="EMBL" id="RXK35241.1"/>
    </source>
</evidence>
<feature type="compositionally biased region" description="Acidic residues" evidence="5">
    <location>
        <begin position="343"/>
        <end position="371"/>
    </location>
</feature>
<dbReference type="Gene3D" id="3.30.470.160">
    <property type="entry name" value="Inositol polyphosphate kinase"/>
    <property type="match status" value="1"/>
</dbReference>
<evidence type="ECO:0000256" key="3">
    <source>
        <dbReference type="ARBA" id="ARBA00022777"/>
    </source>
</evidence>
<evidence type="ECO:0000256" key="2">
    <source>
        <dbReference type="ARBA" id="ARBA00022679"/>
    </source>
</evidence>
<feature type="compositionally biased region" description="Low complexity" evidence="5">
    <location>
        <begin position="212"/>
        <end position="223"/>
    </location>
</feature>
<evidence type="ECO:0000256" key="4">
    <source>
        <dbReference type="RuleBase" id="RU363090"/>
    </source>
</evidence>
<dbReference type="InterPro" id="IPR016024">
    <property type="entry name" value="ARM-type_fold"/>
</dbReference>
<evidence type="ECO:0000256" key="1">
    <source>
        <dbReference type="ARBA" id="ARBA00007374"/>
    </source>
</evidence>
<dbReference type="GO" id="GO:0005737">
    <property type="term" value="C:cytoplasm"/>
    <property type="evidence" value="ECO:0007669"/>
    <property type="project" value="TreeGrafter"/>
</dbReference>
<dbReference type="OrthoDB" id="338650at2759"/>
<keyword evidence="3 4" id="KW-0418">Kinase</keyword>
<comment type="similarity">
    <text evidence="1 4">Belongs to the inositol phosphokinase (IPK) family.</text>
</comment>
<comment type="caution">
    <text evidence="6">The sequence shown here is derived from an EMBL/GenBank/DDBJ whole genome shotgun (WGS) entry which is preliminary data.</text>
</comment>
<dbReference type="GO" id="GO:0046854">
    <property type="term" value="P:phosphatidylinositol phosphate biosynthetic process"/>
    <property type="evidence" value="ECO:0007669"/>
    <property type="project" value="TreeGrafter"/>
</dbReference>
<dbReference type="GO" id="GO:0008440">
    <property type="term" value="F:inositol-1,4,5-trisphosphate 3-kinase activity"/>
    <property type="evidence" value="ECO:0007669"/>
    <property type="project" value="TreeGrafter"/>
</dbReference>
<dbReference type="PANTHER" id="PTHR12400:SF108">
    <property type="entry name" value="KINASE"/>
    <property type="match status" value="1"/>
</dbReference>
<feature type="region of interest" description="Disordered" evidence="5">
    <location>
        <begin position="135"/>
        <end position="169"/>
    </location>
</feature>
<keyword evidence="7" id="KW-1185">Reference proteome</keyword>
<reference evidence="6 7" key="1">
    <citation type="submission" date="2016-06" db="EMBL/GenBank/DDBJ databases">
        <title>Evolution of pathogenesis and genome organization in the Tremellales.</title>
        <authorList>
            <person name="Cuomo C."/>
            <person name="Litvintseva A."/>
            <person name="Heitman J."/>
            <person name="Chen Y."/>
            <person name="Sun S."/>
            <person name="Springer D."/>
            <person name="Dromer F."/>
            <person name="Young S."/>
            <person name="Zeng Q."/>
            <person name="Chapman S."/>
            <person name="Gujja S."/>
            <person name="Saif S."/>
            <person name="Birren B."/>
        </authorList>
    </citation>
    <scope>NUCLEOTIDE SEQUENCE [LARGE SCALE GENOMIC DNA]</scope>
    <source>
        <strain evidence="6 7">ATCC 28783</strain>
    </source>
</reference>
<protein>
    <recommendedName>
        <fullName evidence="4">Kinase</fullName>
        <ecNumber evidence="4">2.7.-.-</ecNumber>
    </recommendedName>
</protein>
<dbReference type="EMBL" id="SDIL01000149">
    <property type="protein sequence ID" value="RXK35241.1"/>
    <property type="molecule type" value="Genomic_DNA"/>
</dbReference>
<dbReference type="OMA" id="AENSCAS"/>
<dbReference type="EC" id="2.7.-.-" evidence="4"/>
<dbReference type="Pfam" id="PF03770">
    <property type="entry name" value="IPK"/>
    <property type="match status" value="2"/>
</dbReference>
<dbReference type="GO" id="GO:0000824">
    <property type="term" value="F:inositol-1,4,5,6-tetrakisphosphate 3-kinase activity"/>
    <property type="evidence" value="ECO:0007669"/>
    <property type="project" value="TreeGrafter"/>
</dbReference>
<dbReference type="Proteomes" id="UP000289152">
    <property type="component" value="Unassembled WGS sequence"/>
</dbReference>
<keyword evidence="2 4" id="KW-0808">Transferase</keyword>
<dbReference type="SUPFAM" id="SSF48371">
    <property type="entry name" value="ARM repeat"/>
    <property type="match status" value="1"/>
</dbReference>
<organism evidence="6 7">
    <name type="scientific">Tremella mesenterica</name>
    <name type="common">Jelly fungus</name>
    <dbReference type="NCBI Taxonomy" id="5217"/>
    <lineage>
        <taxon>Eukaryota</taxon>
        <taxon>Fungi</taxon>
        <taxon>Dikarya</taxon>
        <taxon>Basidiomycota</taxon>
        <taxon>Agaricomycotina</taxon>
        <taxon>Tremellomycetes</taxon>
        <taxon>Tremellales</taxon>
        <taxon>Tremellaceae</taxon>
        <taxon>Tremella</taxon>
    </lineage>
</organism>
<accession>A0A4Q1BFK9</accession>
<dbReference type="InParanoid" id="A0A4Q1BFK9"/>
<dbReference type="STRING" id="5217.A0A4Q1BFK9"/>
<feature type="region of interest" description="Disordered" evidence="5">
    <location>
        <begin position="212"/>
        <end position="255"/>
    </location>
</feature>
<evidence type="ECO:0000313" key="7">
    <source>
        <dbReference type="Proteomes" id="UP000289152"/>
    </source>
</evidence>
<dbReference type="GO" id="GO:0032958">
    <property type="term" value="P:inositol phosphate biosynthetic process"/>
    <property type="evidence" value="ECO:0007669"/>
    <property type="project" value="InterPro"/>
</dbReference>
<feature type="compositionally biased region" description="Basic and acidic residues" evidence="5">
    <location>
        <begin position="135"/>
        <end position="145"/>
    </location>
</feature>
<dbReference type="InterPro" id="IPR038286">
    <property type="entry name" value="IPK_sf"/>
</dbReference>